<evidence type="ECO:0000313" key="1">
    <source>
        <dbReference type="EMBL" id="ORZ41122.1"/>
    </source>
</evidence>
<comment type="caution">
    <text evidence="1">The sequence shown here is derived from an EMBL/GenBank/DDBJ whole genome shotgun (WGS) entry which is preliminary data.</text>
</comment>
<name>A0A1Y2I6K6_9FUNG</name>
<dbReference type="Proteomes" id="UP000193411">
    <property type="component" value="Unassembled WGS sequence"/>
</dbReference>
<reference evidence="1 2" key="1">
    <citation type="submission" date="2016-07" db="EMBL/GenBank/DDBJ databases">
        <title>Pervasive Adenine N6-methylation of Active Genes in Fungi.</title>
        <authorList>
            <consortium name="DOE Joint Genome Institute"/>
            <person name="Mondo S.J."/>
            <person name="Dannebaum R.O."/>
            <person name="Kuo R.C."/>
            <person name="Labutti K."/>
            <person name="Haridas S."/>
            <person name="Kuo A."/>
            <person name="Salamov A."/>
            <person name="Ahrendt S.R."/>
            <person name="Lipzen A."/>
            <person name="Sullivan W."/>
            <person name="Andreopoulos W.B."/>
            <person name="Clum A."/>
            <person name="Lindquist E."/>
            <person name="Daum C."/>
            <person name="Ramamoorthy G.K."/>
            <person name="Gryganskyi A."/>
            <person name="Culley D."/>
            <person name="Magnuson J.K."/>
            <person name="James T.Y."/>
            <person name="O'Malley M.A."/>
            <person name="Stajich J.E."/>
            <person name="Spatafora J.W."/>
            <person name="Visel A."/>
            <person name="Grigoriev I.V."/>
        </authorList>
    </citation>
    <scope>NUCLEOTIDE SEQUENCE [LARGE SCALE GENOMIC DNA]</scope>
    <source>
        <strain evidence="1 2">PL171</strain>
    </source>
</reference>
<gene>
    <name evidence="1" type="ORF">BCR44DRAFT_1424431</name>
</gene>
<proteinExistence type="predicted"/>
<dbReference type="AlphaFoldDB" id="A0A1Y2I6K6"/>
<sequence>MARELAQVYWTKSPLRHAGAQYLILAHDNYSCVRFCRSCSSNMAVAKTGQTET</sequence>
<evidence type="ECO:0000313" key="2">
    <source>
        <dbReference type="Proteomes" id="UP000193411"/>
    </source>
</evidence>
<keyword evidence="2" id="KW-1185">Reference proteome</keyword>
<dbReference type="EMBL" id="MCFL01000002">
    <property type="protein sequence ID" value="ORZ41122.1"/>
    <property type="molecule type" value="Genomic_DNA"/>
</dbReference>
<organism evidence="1 2">
    <name type="scientific">Catenaria anguillulae PL171</name>
    <dbReference type="NCBI Taxonomy" id="765915"/>
    <lineage>
        <taxon>Eukaryota</taxon>
        <taxon>Fungi</taxon>
        <taxon>Fungi incertae sedis</taxon>
        <taxon>Blastocladiomycota</taxon>
        <taxon>Blastocladiomycetes</taxon>
        <taxon>Blastocladiales</taxon>
        <taxon>Catenariaceae</taxon>
        <taxon>Catenaria</taxon>
    </lineage>
</organism>
<protein>
    <submittedName>
        <fullName evidence="1">Uncharacterized protein</fullName>
    </submittedName>
</protein>
<accession>A0A1Y2I6K6</accession>